<dbReference type="Gene3D" id="6.10.250.2040">
    <property type="match status" value="1"/>
</dbReference>
<dbReference type="Pfam" id="PF03895">
    <property type="entry name" value="YadA_anchor"/>
    <property type="match status" value="1"/>
</dbReference>
<keyword evidence="10" id="KW-0998">Cell outer membrane</keyword>
<dbReference type="InterPro" id="IPR008635">
    <property type="entry name" value="Coiled_stalk_dom"/>
</dbReference>
<dbReference type="InterPro" id="IPR011049">
    <property type="entry name" value="Serralysin-like_metalloprot_C"/>
</dbReference>
<evidence type="ECO:0000256" key="5">
    <source>
        <dbReference type="ARBA" id="ARBA00022452"/>
    </source>
</evidence>
<dbReference type="SUPFAM" id="SSF101967">
    <property type="entry name" value="Adhesin YadA, collagen-binding domain"/>
    <property type="match status" value="10"/>
</dbReference>
<comment type="caution">
    <text evidence="14">The sequence shown here is derived from an EMBL/GenBank/DDBJ whole genome shotgun (WGS) entry which is preliminary data.</text>
</comment>
<proteinExistence type="inferred from homology"/>
<dbReference type="InterPro" id="IPR005594">
    <property type="entry name" value="YadA_C"/>
</dbReference>
<evidence type="ECO:0000256" key="4">
    <source>
        <dbReference type="ARBA" id="ARBA00022448"/>
    </source>
</evidence>
<evidence type="ECO:0000313" key="15">
    <source>
        <dbReference type="Proteomes" id="UP001431019"/>
    </source>
</evidence>
<dbReference type="Proteomes" id="UP001431019">
    <property type="component" value="Unassembled WGS sequence"/>
</dbReference>
<keyword evidence="4" id="KW-0813">Transport</keyword>
<feature type="domain" description="Trimeric autotransporter adhesin YadA-like head" evidence="12">
    <location>
        <begin position="564"/>
        <end position="590"/>
    </location>
</feature>
<feature type="domain" description="Trimeric autotransporter adhesin YadA-like stalk" evidence="13">
    <location>
        <begin position="516"/>
        <end position="552"/>
    </location>
</feature>
<dbReference type="Gene3D" id="2.150.10.10">
    <property type="entry name" value="Serralysin-like metalloprotease, C-terminal"/>
    <property type="match status" value="7"/>
</dbReference>
<feature type="domain" description="Trimeric autotransporter adhesin YadA-like head" evidence="12">
    <location>
        <begin position="760"/>
        <end position="786"/>
    </location>
</feature>
<evidence type="ECO:0000256" key="7">
    <source>
        <dbReference type="ARBA" id="ARBA00022729"/>
    </source>
</evidence>
<evidence type="ECO:0000256" key="8">
    <source>
        <dbReference type="ARBA" id="ARBA00022927"/>
    </source>
</evidence>
<feature type="domain" description="Trimeric autotransporter adhesin YadA-like head" evidence="12">
    <location>
        <begin position="85"/>
        <end position="111"/>
    </location>
</feature>
<dbReference type="InterPro" id="IPR045584">
    <property type="entry name" value="Pilin-like"/>
</dbReference>
<feature type="domain" description="Trimeric autotransporter adhesin YadA-like stalk" evidence="13">
    <location>
        <begin position="451"/>
        <end position="485"/>
    </location>
</feature>
<name>A0ABS8K5X5_9BURK</name>
<dbReference type="RefSeq" id="WP_230513824.1">
    <property type="nucleotide sequence ID" value="NZ_JAJITD010000033.1"/>
</dbReference>
<feature type="domain" description="Trimeric autotransporter adhesin YadA-like stalk" evidence="13">
    <location>
        <begin position="339"/>
        <end position="379"/>
    </location>
</feature>
<protein>
    <submittedName>
        <fullName evidence="14">YadA-like family protein</fullName>
    </submittedName>
</protein>
<keyword evidence="7" id="KW-0732">Signal</keyword>
<dbReference type="EMBL" id="JAJITD010000033">
    <property type="protein sequence ID" value="MCC8397571.1"/>
    <property type="molecule type" value="Genomic_DNA"/>
</dbReference>
<dbReference type="Gene3D" id="2.20.70.140">
    <property type="match status" value="2"/>
</dbReference>
<evidence type="ECO:0000259" key="12">
    <source>
        <dbReference type="Pfam" id="PF05658"/>
    </source>
</evidence>
<feature type="domain" description="Trimeric autotransporter adhesin YadA-like stalk" evidence="13">
    <location>
        <begin position="826"/>
        <end position="865"/>
    </location>
</feature>
<gene>
    <name evidence="14" type="ORF">LJ656_34025</name>
</gene>
<dbReference type="SUPFAM" id="SSF54523">
    <property type="entry name" value="Pili subunits"/>
    <property type="match status" value="1"/>
</dbReference>
<feature type="domain" description="Trimeric autotransporter adhesin YadA-like stalk" evidence="13">
    <location>
        <begin position="1052"/>
        <end position="1090"/>
    </location>
</feature>
<evidence type="ECO:0000313" key="14">
    <source>
        <dbReference type="EMBL" id="MCC8397571.1"/>
    </source>
</evidence>
<accession>A0ABS8K5X5</accession>
<feature type="domain" description="Trimeric autotransporter adhesin YadA-like stalk" evidence="13">
    <location>
        <begin position="630"/>
        <end position="670"/>
    </location>
</feature>
<feature type="domain" description="Trimeric autotransporter adhesin YadA-like head" evidence="12">
    <location>
        <begin position="1012"/>
        <end position="1034"/>
    </location>
</feature>
<reference evidence="14 15" key="1">
    <citation type="submission" date="2021-11" db="EMBL/GenBank/DDBJ databases">
        <authorList>
            <person name="Oh E.-T."/>
            <person name="Kim S.-B."/>
        </authorList>
    </citation>
    <scope>NUCLEOTIDE SEQUENCE [LARGE SCALE GENOMIC DNA]</scope>
    <source>
        <strain evidence="14 15">MMS20-SJTR3</strain>
    </source>
</reference>
<evidence type="ECO:0000256" key="2">
    <source>
        <dbReference type="ARBA" id="ARBA00004442"/>
    </source>
</evidence>
<keyword evidence="8" id="KW-0653">Protein transport</keyword>
<comment type="similarity">
    <text evidence="3">Belongs to the autotransporter-2 (AT-2) (TC 1.B.40) family.</text>
</comment>
<evidence type="ECO:0000256" key="1">
    <source>
        <dbReference type="ARBA" id="ARBA00004241"/>
    </source>
</evidence>
<comment type="subcellular location">
    <subcellularLocation>
        <location evidence="2">Cell outer membrane</location>
    </subcellularLocation>
    <subcellularLocation>
        <location evidence="1">Cell surface</location>
    </subcellularLocation>
</comment>
<sequence length="1209" mass="120149">MTNAVMYDSPDHSSVTLGGEGASAPVALHNVARGDLSSTSTDAVNGSQLYETNQNVTNLGDELNGVIANGTKYFHANSTGVDSSADGQDSVAIGMGAVAKNTNDVALGAGSTTEAAVGTAGATIGGTDYAFAGANPTSTVSVGSVGNERTITNVAAGSLSAKSTDAVNGSQLYAANQAIEQINMGISDLDNNAVKYDKNPDGTLSHNSITLLGDAYNPTTRTGGTRITNVAAGVSGGDAVNKDQLDQVSKTANAGWIISAQNDNATNVVPGGSVDLNNTDQNIVVSKSATSNDVTFNLAKNLNVDSVTMGNTLVNQGGLTIQGGPGITTDGIDAGNKTITNVAAGVNGGDVVNKDQLDQVSKTASAGWTISAQGGNATNVAPTAAVDLSSTDKNIVVSKEATSNDVKFGLAQDLELNSITIGNTVLNQGGLTIQGGPSVTTGGINAGTKTITNLAAGVDDSDAVNVAQLEAVNDMVSNLGASSLKYDTNADGTVNHSSITLAGDTYNAVTHTGGTRITNVADGVNPSDAVNMSQLTETNSQINNVYTNGTKYFHANSTGVDSSADGQDSVAIGMGTVAKNTNDVALGAGSTTEAAVGTAGATIGGTDYAFAGANPTSTVSVGSVGNERTITNVAAGSLSATSTDAVNGSQLYATNQQVDANTTSITNLGDRLKQVGDSAATYDVASDGTVNHNSITLAGDTYNAVTHTGGTRITNVADGVNPSDAVNMSQLTETNSQINNVYTNGTKYFHANSTGVDSSADGQDSVAIGMGAMAKNTNDVALGAGSTTEAAVGTAGATIGGTDYGFAGANPRSTVSVGSVDNERTITNVAAGRLSATSTDAVNGSQLYTTNEALERINSNIANLDQGSVKYDRSVDGTVNYNSVTLGGGMSGGPVVLTNVANGTSTYDAVNFGQLSALQSQVSIIDNRVTNLESSSVDSRGASNPYFNATDTRADWTDGAVQHAAAPGAGSGSTTAGSGATVAGDYGTALGSSANAADDAVAVGSDATATSRSVAIGQGAQASATNAVALGQGSTADRDNAVSVGSATQQRQITNVAAGTQATDAVNVSQLTTVVNGLGGGAALNSDGSVTGPSYHLSGGNYSNVGDALTGLDERITGLDNRVNAADAAINDVAKGAYSGVAAATALTMIPDVDRDKTLSLGIGAGTYKGYQALAIGGTARITQNIKMRAGLGYSSGGTTAGVGASYQW</sequence>
<evidence type="ECO:0000256" key="9">
    <source>
        <dbReference type="ARBA" id="ARBA00023136"/>
    </source>
</evidence>
<dbReference type="Gene3D" id="6.20.50.100">
    <property type="match status" value="2"/>
</dbReference>
<evidence type="ECO:0000256" key="10">
    <source>
        <dbReference type="ARBA" id="ARBA00023237"/>
    </source>
</evidence>
<feature type="domain" description="Trimeric autotransporter adhesin YadA-like stalk" evidence="13">
    <location>
        <begin position="897"/>
        <end position="935"/>
    </location>
</feature>
<keyword evidence="5" id="KW-1134">Transmembrane beta strand</keyword>
<feature type="domain" description="Trimeric autotransporter adhesin YadA-like stalk" evidence="13">
    <location>
        <begin position="226"/>
        <end position="267"/>
    </location>
</feature>
<feature type="domain" description="Trimeric autotransporter adhesin YadA-like stalk" evidence="13">
    <location>
        <begin position="712"/>
        <end position="748"/>
    </location>
</feature>
<keyword evidence="15" id="KW-1185">Reference proteome</keyword>
<evidence type="ECO:0000259" key="11">
    <source>
        <dbReference type="Pfam" id="PF03895"/>
    </source>
</evidence>
<evidence type="ECO:0000256" key="3">
    <source>
        <dbReference type="ARBA" id="ARBA00005848"/>
    </source>
</evidence>
<dbReference type="InterPro" id="IPR008640">
    <property type="entry name" value="Adhesin_Head_dom"/>
</dbReference>
<feature type="domain" description="Trimeric autotransporter adhesin YadA-like C-terminal membrane anchor" evidence="11">
    <location>
        <begin position="1151"/>
        <end position="1209"/>
    </location>
</feature>
<evidence type="ECO:0000256" key="6">
    <source>
        <dbReference type="ARBA" id="ARBA00022692"/>
    </source>
</evidence>
<evidence type="ECO:0000259" key="13">
    <source>
        <dbReference type="Pfam" id="PF05662"/>
    </source>
</evidence>
<feature type="domain" description="Trimeric autotransporter adhesin YadA-like stalk" evidence="13">
    <location>
        <begin position="151"/>
        <end position="193"/>
    </location>
</feature>
<dbReference type="Pfam" id="PF05662">
    <property type="entry name" value="YadA_stalk"/>
    <property type="match status" value="11"/>
</dbReference>
<dbReference type="Gene3D" id="3.30.1300.30">
    <property type="entry name" value="GSPII I/J protein-like"/>
    <property type="match status" value="1"/>
</dbReference>
<organism evidence="14 15">
    <name type="scientific">Paraburkholderia sejongensis</name>
    <dbReference type="NCBI Taxonomy" id="2886946"/>
    <lineage>
        <taxon>Bacteria</taxon>
        <taxon>Pseudomonadati</taxon>
        <taxon>Pseudomonadota</taxon>
        <taxon>Betaproteobacteria</taxon>
        <taxon>Burkholderiales</taxon>
        <taxon>Burkholderiaceae</taxon>
        <taxon>Paraburkholderia</taxon>
    </lineage>
</organism>
<keyword evidence="6" id="KW-0812">Transmembrane</keyword>
<dbReference type="Pfam" id="PF05658">
    <property type="entry name" value="YadA_head"/>
    <property type="match status" value="4"/>
</dbReference>
<keyword evidence="9" id="KW-0472">Membrane</keyword>
<feature type="domain" description="Trimeric autotransporter adhesin YadA-like stalk" evidence="13">
    <location>
        <begin position="29"/>
        <end position="71"/>
    </location>
</feature>